<dbReference type="EMBL" id="RJJX01000003">
    <property type="protein sequence ID" value="RUT79354.1"/>
    <property type="molecule type" value="Genomic_DNA"/>
</dbReference>
<organism evidence="2 3">
    <name type="scientific">Ancylomarina longa</name>
    <dbReference type="NCBI Taxonomy" id="2487017"/>
    <lineage>
        <taxon>Bacteria</taxon>
        <taxon>Pseudomonadati</taxon>
        <taxon>Bacteroidota</taxon>
        <taxon>Bacteroidia</taxon>
        <taxon>Marinilabiliales</taxon>
        <taxon>Marinifilaceae</taxon>
        <taxon>Ancylomarina</taxon>
    </lineage>
</organism>
<keyword evidence="3" id="KW-1185">Reference proteome</keyword>
<gene>
    <name evidence="2" type="ORF">DLK05_03790</name>
</gene>
<feature type="transmembrane region" description="Helical" evidence="1">
    <location>
        <begin position="75"/>
        <end position="97"/>
    </location>
</feature>
<evidence type="ECO:0000313" key="2">
    <source>
        <dbReference type="EMBL" id="RUT79354.1"/>
    </source>
</evidence>
<dbReference type="Proteomes" id="UP000282985">
    <property type="component" value="Unassembled WGS sequence"/>
</dbReference>
<comment type="caution">
    <text evidence="2">The sequence shown here is derived from an EMBL/GenBank/DDBJ whole genome shotgun (WGS) entry which is preliminary data.</text>
</comment>
<dbReference type="AlphaFoldDB" id="A0A434AXW1"/>
<evidence type="ECO:0000256" key="1">
    <source>
        <dbReference type="SAM" id="Phobius"/>
    </source>
</evidence>
<protein>
    <submittedName>
        <fullName evidence="2">DUF2975 domain-containing protein</fullName>
    </submittedName>
</protein>
<dbReference type="RefSeq" id="WP_127342645.1">
    <property type="nucleotide sequence ID" value="NZ_RJJX01000003.1"/>
</dbReference>
<feature type="transmembrane region" description="Helical" evidence="1">
    <location>
        <begin position="24"/>
        <end position="45"/>
    </location>
</feature>
<evidence type="ECO:0000313" key="3">
    <source>
        <dbReference type="Proteomes" id="UP000282985"/>
    </source>
</evidence>
<accession>A0A434AXW1</accession>
<keyword evidence="1" id="KW-0812">Transmembrane</keyword>
<feature type="transmembrane region" description="Helical" evidence="1">
    <location>
        <begin position="117"/>
        <end position="134"/>
    </location>
</feature>
<name>A0A434AXW1_9BACT</name>
<keyword evidence="1" id="KW-0472">Membrane</keyword>
<dbReference type="OrthoDB" id="1116525at2"/>
<sequence>MGGDHFNGILNFVVIPDVYKSNDIAYGIWVLIDNIIIRGLSVLGIKQLKDIFNSLKEDSRRENYFCIENYKRIRMVGFIMLGLAIYQFLVSLIFSLFLISDFQVLNQTVNVNPDFKILARVIRSLMIFVIAEVYKVGLNMKEDAELTI</sequence>
<proteinExistence type="predicted"/>
<reference evidence="2 3" key="1">
    <citation type="submission" date="2018-11" db="EMBL/GenBank/DDBJ databases">
        <title>Parancylomarina longa gen. nov., sp. nov., isolated from sediments of southern Okinawa.</title>
        <authorList>
            <person name="Fu T."/>
        </authorList>
    </citation>
    <scope>NUCLEOTIDE SEQUENCE [LARGE SCALE GENOMIC DNA]</scope>
    <source>
        <strain evidence="2 3">T3-2 S1-C</strain>
    </source>
</reference>
<keyword evidence="1" id="KW-1133">Transmembrane helix</keyword>